<evidence type="ECO:0000259" key="2">
    <source>
        <dbReference type="PROSITE" id="PS50937"/>
    </source>
</evidence>
<organism evidence="3 4">
    <name type="scientific">Fodinicola feengrottensis</name>
    <dbReference type="NCBI Taxonomy" id="435914"/>
    <lineage>
        <taxon>Bacteria</taxon>
        <taxon>Bacillati</taxon>
        <taxon>Actinomycetota</taxon>
        <taxon>Actinomycetes</taxon>
        <taxon>Mycobacteriales</taxon>
        <taxon>Fodinicola</taxon>
    </lineage>
</organism>
<evidence type="ECO:0000256" key="1">
    <source>
        <dbReference type="ARBA" id="ARBA00023125"/>
    </source>
</evidence>
<feature type="domain" description="HTH merR-type" evidence="2">
    <location>
        <begin position="1"/>
        <end position="70"/>
    </location>
</feature>
<protein>
    <submittedName>
        <fullName evidence="3">MerR family transcriptional regulator</fullName>
    </submittedName>
</protein>
<dbReference type="RefSeq" id="WP_163572425.1">
    <property type="nucleotide sequence ID" value="NZ_BAAANY010000032.1"/>
</dbReference>
<comment type="caution">
    <text evidence="3">The sequence shown here is derived from an EMBL/GenBank/DDBJ whole genome shotgun (WGS) entry which is preliminary data.</text>
</comment>
<gene>
    <name evidence="3" type="ORF">GCM10009765_67220</name>
</gene>
<dbReference type="Proteomes" id="UP001500618">
    <property type="component" value="Unassembled WGS sequence"/>
</dbReference>
<dbReference type="SUPFAM" id="SSF46955">
    <property type="entry name" value="Putative DNA-binding domain"/>
    <property type="match status" value="1"/>
</dbReference>
<dbReference type="PANTHER" id="PTHR30204">
    <property type="entry name" value="REDOX-CYCLING DRUG-SENSING TRANSCRIPTIONAL ACTIVATOR SOXR"/>
    <property type="match status" value="1"/>
</dbReference>
<keyword evidence="1" id="KW-0238">DNA-binding</keyword>
<evidence type="ECO:0000313" key="3">
    <source>
        <dbReference type="EMBL" id="GAA1708212.1"/>
    </source>
</evidence>
<dbReference type="EMBL" id="BAAANY010000032">
    <property type="protein sequence ID" value="GAA1708212.1"/>
    <property type="molecule type" value="Genomic_DNA"/>
</dbReference>
<dbReference type="SMART" id="SM00422">
    <property type="entry name" value="HTH_MERR"/>
    <property type="match status" value="1"/>
</dbReference>
<accession>A0ABN2IMV6</accession>
<dbReference type="InterPro" id="IPR047057">
    <property type="entry name" value="MerR_fam"/>
</dbReference>
<reference evidence="3 4" key="1">
    <citation type="journal article" date="2019" name="Int. J. Syst. Evol. Microbiol.">
        <title>The Global Catalogue of Microorganisms (GCM) 10K type strain sequencing project: providing services to taxonomists for standard genome sequencing and annotation.</title>
        <authorList>
            <consortium name="The Broad Institute Genomics Platform"/>
            <consortium name="The Broad Institute Genome Sequencing Center for Infectious Disease"/>
            <person name="Wu L."/>
            <person name="Ma J."/>
        </authorList>
    </citation>
    <scope>NUCLEOTIDE SEQUENCE [LARGE SCALE GENOMIC DNA]</scope>
    <source>
        <strain evidence="3 4">JCM 14718</strain>
    </source>
</reference>
<dbReference type="PROSITE" id="PS50937">
    <property type="entry name" value="HTH_MERR_2"/>
    <property type="match status" value="1"/>
</dbReference>
<dbReference type="InterPro" id="IPR000551">
    <property type="entry name" value="MerR-type_HTH_dom"/>
</dbReference>
<keyword evidence="4" id="KW-1185">Reference proteome</keyword>
<dbReference type="PRINTS" id="PR00040">
    <property type="entry name" value="HTHMERR"/>
</dbReference>
<dbReference type="PANTHER" id="PTHR30204:SF98">
    <property type="entry name" value="HTH-TYPE TRANSCRIPTIONAL REGULATOR ADHR"/>
    <property type="match status" value="1"/>
</dbReference>
<dbReference type="InterPro" id="IPR009061">
    <property type="entry name" value="DNA-bd_dom_put_sf"/>
</dbReference>
<proteinExistence type="predicted"/>
<dbReference type="Pfam" id="PF13411">
    <property type="entry name" value="MerR_1"/>
    <property type="match status" value="1"/>
</dbReference>
<evidence type="ECO:0000313" key="4">
    <source>
        <dbReference type="Proteomes" id="UP001500618"/>
    </source>
</evidence>
<dbReference type="Gene3D" id="1.10.1660.10">
    <property type="match status" value="1"/>
</dbReference>
<sequence>MRVAELSRQSGVPVPTIKYYLREGLLQPGELTSPNQAQYDETHVRRLRLIRALLDVGGLSVGSVREVLAAMQTPDKPLHEVLGVVQRSITPVQPEDPELAEWARERVCALVQSRGWSTVEGDPAWRALSDVLVILRRVGDDVIVGALDNYADAAENAAAVDFQLLQRRTGTESVIEGMVVGTVLGDALLSALRRMAQQNESARFFGRKVAAR</sequence>
<name>A0ABN2IMV6_9ACTN</name>